<dbReference type="STRING" id="407036.SAMN05216243_2259"/>
<dbReference type="AlphaFoldDB" id="A0A1G8ZWC8"/>
<keyword evidence="1" id="KW-0472">Membrane</keyword>
<dbReference type="OrthoDB" id="2182676at2"/>
<dbReference type="Proteomes" id="UP000198694">
    <property type="component" value="Unassembled WGS sequence"/>
</dbReference>
<reference evidence="2 3" key="1">
    <citation type="submission" date="2016-10" db="EMBL/GenBank/DDBJ databases">
        <authorList>
            <person name="de Groot N.N."/>
        </authorList>
    </citation>
    <scope>NUCLEOTIDE SEQUENCE [LARGE SCALE GENOMIC DNA]</scope>
    <source>
        <strain evidence="2 3">CGMCC 1.6502</strain>
    </source>
</reference>
<protein>
    <submittedName>
        <fullName evidence="2">Uncharacterized membrane protein YesL</fullName>
    </submittedName>
</protein>
<dbReference type="EMBL" id="FNFL01000003">
    <property type="protein sequence ID" value="SDK19301.1"/>
    <property type="molecule type" value="Genomic_DNA"/>
</dbReference>
<feature type="transmembrane region" description="Helical" evidence="1">
    <location>
        <begin position="108"/>
        <end position="133"/>
    </location>
</feature>
<organism evidence="2 3">
    <name type="scientific">Sediminibacillus albus</name>
    <dbReference type="NCBI Taxonomy" id="407036"/>
    <lineage>
        <taxon>Bacteria</taxon>
        <taxon>Bacillati</taxon>
        <taxon>Bacillota</taxon>
        <taxon>Bacilli</taxon>
        <taxon>Bacillales</taxon>
        <taxon>Bacillaceae</taxon>
        <taxon>Sediminibacillus</taxon>
    </lineage>
</organism>
<dbReference type="InterPro" id="IPR006938">
    <property type="entry name" value="DUF624"/>
</dbReference>
<feature type="transmembrane region" description="Helical" evidence="1">
    <location>
        <begin position="176"/>
        <end position="199"/>
    </location>
</feature>
<feature type="transmembrane region" description="Helical" evidence="1">
    <location>
        <begin position="25"/>
        <end position="50"/>
    </location>
</feature>
<keyword evidence="1" id="KW-0812">Transmembrane</keyword>
<evidence type="ECO:0000313" key="3">
    <source>
        <dbReference type="Proteomes" id="UP000198694"/>
    </source>
</evidence>
<gene>
    <name evidence="2" type="ORF">SAMN05216243_2259</name>
</gene>
<evidence type="ECO:0000313" key="2">
    <source>
        <dbReference type="EMBL" id="SDK19301.1"/>
    </source>
</evidence>
<feature type="transmembrane region" description="Helical" evidence="1">
    <location>
        <begin position="71"/>
        <end position="96"/>
    </location>
</feature>
<feature type="transmembrane region" description="Helical" evidence="1">
    <location>
        <begin position="145"/>
        <end position="170"/>
    </location>
</feature>
<sequence>MNGRGVISTLDVILHWITRLVVVNLLWICYSLAGLLIFGIFPATAAVFGITRKWLMGDYEVSIWKTFKKIYWQDFIPANIIGWIISILGGVLYLNFRIISGAEGELSIVVPFAFYVLLFFYAITLIWCFPLLAHYKGTCLQHLKNAFIIGFVKIHYTLTSGLILCAIIYFSLEFPGIIPFFTVSLTAVCWMWFALQIFAKVDHRMS</sequence>
<dbReference type="RefSeq" id="WP_093214142.1">
    <property type="nucleotide sequence ID" value="NZ_FNFL01000003.1"/>
</dbReference>
<dbReference type="Pfam" id="PF04854">
    <property type="entry name" value="DUF624"/>
    <property type="match status" value="1"/>
</dbReference>
<name>A0A1G8ZWC8_9BACI</name>
<accession>A0A1G8ZWC8</accession>
<proteinExistence type="predicted"/>
<keyword evidence="1" id="KW-1133">Transmembrane helix</keyword>
<keyword evidence="3" id="KW-1185">Reference proteome</keyword>
<evidence type="ECO:0000256" key="1">
    <source>
        <dbReference type="SAM" id="Phobius"/>
    </source>
</evidence>